<dbReference type="PANTHER" id="PTHR10133:SF27">
    <property type="entry name" value="DNA POLYMERASE NU"/>
    <property type="match status" value="1"/>
</dbReference>
<dbReference type="CDD" id="cd08637">
    <property type="entry name" value="DNA_pol_A_pol_I_C"/>
    <property type="match status" value="1"/>
</dbReference>
<evidence type="ECO:0000256" key="13">
    <source>
        <dbReference type="RuleBase" id="RU004460"/>
    </source>
</evidence>
<proteinExistence type="inferred from homology"/>
<organism evidence="15 16">
    <name type="scientific">Paludibaculum fermentans</name>
    <dbReference type="NCBI Taxonomy" id="1473598"/>
    <lineage>
        <taxon>Bacteria</taxon>
        <taxon>Pseudomonadati</taxon>
        <taxon>Acidobacteriota</taxon>
        <taxon>Terriglobia</taxon>
        <taxon>Bryobacterales</taxon>
        <taxon>Bryobacteraceae</taxon>
        <taxon>Paludibaculum</taxon>
    </lineage>
</organism>
<keyword evidence="6 13" id="KW-0235">DNA replication</keyword>
<dbReference type="GO" id="GO:0006261">
    <property type="term" value="P:DNA-templated DNA replication"/>
    <property type="evidence" value="ECO:0007669"/>
    <property type="project" value="UniProtKB-UniRule"/>
</dbReference>
<dbReference type="PANTHER" id="PTHR10133">
    <property type="entry name" value="DNA POLYMERASE I"/>
    <property type="match status" value="1"/>
</dbReference>
<evidence type="ECO:0000256" key="8">
    <source>
        <dbReference type="ARBA" id="ARBA00022932"/>
    </source>
</evidence>
<evidence type="ECO:0000259" key="14">
    <source>
        <dbReference type="SMART" id="SM00482"/>
    </source>
</evidence>
<comment type="similarity">
    <text evidence="1 13">Belongs to the DNA polymerase type-A family.</text>
</comment>
<dbReference type="SUPFAM" id="SSF56672">
    <property type="entry name" value="DNA/RNA polymerases"/>
    <property type="match status" value="1"/>
</dbReference>
<evidence type="ECO:0000256" key="5">
    <source>
        <dbReference type="ARBA" id="ARBA00022695"/>
    </source>
</evidence>
<evidence type="ECO:0000256" key="3">
    <source>
        <dbReference type="ARBA" id="ARBA00020311"/>
    </source>
</evidence>
<dbReference type="InterPro" id="IPR018320">
    <property type="entry name" value="DNA_polymerase_1"/>
</dbReference>
<keyword evidence="8 13" id="KW-0239">DNA-directed DNA polymerase</keyword>
<keyword evidence="4 13" id="KW-0808">Transferase</keyword>
<accession>A0A7S7NYB5</accession>
<dbReference type="GO" id="GO:0006302">
    <property type="term" value="P:double-strand break repair"/>
    <property type="evidence" value="ECO:0007669"/>
    <property type="project" value="TreeGrafter"/>
</dbReference>
<dbReference type="InterPro" id="IPR002298">
    <property type="entry name" value="DNA_polymerase_A"/>
</dbReference>
<comment type="catalytic activity">
    <reaction evidence="11 13">
        <text>DNA(n) + a 2'-deoxyribonucleoside 5'-triphosphate = DNA(n+1) + diphosphate</text>
        <dbReference type="Rhea" id="RHEA:22508"/>
        <dbReference type="Rhea" id="RHEA-COMP:17339"/>
        <dbReference type="Rhea" id="RHEA-COMP:17340"/>
        <dbReference type="ChEBI" id="CHEBI:33019"/>
        <dbReference type="ChEBI" id="CHEBI:61560"/>
        <dbReference type="ChEBI" id="CHEBI:173112"/>
        <dbReference type="EC" id="2.7.7.7"/>
    </reaction>
</comment>
<keyword evidence="7 13" id="KW-0227">DNA damage</keyword>
<name>A0A7S7NYB5_PALFE</name>
<dbReference type="InterPro" id="IPR043502">
    <property type="entry name" value="DNA/RNA_pol_sf"/>
</dbReference>
<dbReference type="NCBIfam" id="TIGR00593">
    <property type="entry name" value="pola"/>
    <property type="match status" value="1"/>
</dbReference>
<dbReference type="EMBL" id="CP063849">
    <property type="protein sequence ID" value="QOY92006.1"/>
    <property type="molecule type" value="Genomic_DNA"/>
</dbReference>
<evidence type="ECO:0000256" key="10">
    <source>
        <dbReference type="ARBA" id="ARBA00023204"/>
    </source>
</evidence>
<dbReference type="Gene3D" id="3.30.70.370">
    <property type="match status" value="1"/>
</dbReference>
<dbReference type="FunFam" id="1.20.1060.10:FF:000001">
    <property type="entry name" value="DNA polymerase I"/>
    <property type="match status" value="1"/>
</dbReference>
<evidence type="ECO:0000256" key="11">
    <source>
        <dbReference type="ARBA" id="ARBA00049244"/>
    </source>
</evidence>
<evidence type="ECO:0000313" key="16">
    <source>
        <dbReference type="Proteomes" id="UP000593892"/>
    </source>
</evidence>
<dbReference type="Gene3D" id="1.20.1060.10">
    <property type="entry name" value="Taq DNA Polymerase, Chain T, domain 4"/>
    <property type="match status" value="1"/>
</dbReference>
<gene>
    <name evidence="13 15" type="primary">polA</name>
    <name evidence="15" type="ORF">IRI77_13895</name>
</gene>
<dbReference type="Gene3D" id="3.30.420.10">
    <property type="entry name" value="Ribonuclease H-like superfamily/Ribonuclease H"/>
    <property type="match status" value="1"/>
</dbReference>
<dbReference type="GO" id="GO:0003677">
    <property type="term" value="F:DNA binding"/>
    <property type="evidence" value="ECO:0007669"/>
    <property type="project" value="UniProtKB-UniRule"/>
</dbReference>
<keyword evidence="5 13" id="KW-0548">Nucleotidyltransferase</keyword>
<evidence type="ECO:0000256" key="7">
    <source>
        <dbReference type="ARBA" id="ARBA00022763"/>
    </source>
</evidence>
<dbReference type="FunFam" id="1.10.150.20:FF:000002">
    <property type="entry name" value="DNA polymerase I"/>
    <property type="match status" value="1"/>
</dbReference>
<evidence type="ECO:0000256" key="6">
    <source>
        <dbReference type="ARBA" id="ARBA00022705"/>
    </source>
</evidence>
<evidence type="ECO:0000256" key="1">
    <source>
        <dbReference type="ARBA" id="ARBA00007705"/>
    </source>
</evidence>
<dbReference type="AlphaFoldDB" id="A0A7S7NYB5"/>
<keyword evidence="9 13" id="KW-0238">DNA-binding</keyword>
<evidence type="ECO:0000256" key="2">
    <source>
        <dbReference type="ARBA" id="ARBA00012417"/>
    </source>
</evidence>
<dbReference type="InterPro" id="IPR001098">
    <property type="entry name" value="DNA-dir_DNA_pol_A_palm_dom"/>
</dbReference>
<reference evidence="15 16" key="1">
    <citation type="submission" date="2020-10" db="EMBL/GenBank/DDBJ databases">
        <title>Complete genome sequence of Paludibaculum fermentans P105T, a facultatively anaerobic acidobacterium capable of dissimilatory Fe(III) reduction.</title>
        <authorList>
            <person name="Dedysh S.N."/>
            <person name="Beletsky A.V."/>
            <person name="Kulichevskaya I.S."/>
            <person name="Mardanov A.V."/>
            <person name="Ravin N.V."/>
        </authorList>
    </citation>
    <scope>NUCLEOTIDE SEQUENCE [LARGE SCALE GENOMIC DNA]</scope>
    <source>
        <strain evidence="15 16">P105</strain>
    </source>
</reference>
<dbReference type="GO" id="GO:0003887">
    <property type="term" value="F:DNA-directed DNA polymerase activity"/>
    <property type="evidence" value="ECO:0007669"/>
    <property type="project" value="UniProtKB-UniRule"/>
</dbReference>
<dbReference type="EC" id="2.7.7.7" evidence="2 12"/>
<dbReference type="Gene3D" id="1.10.150.20">
    <property type="entry name" value="5' to 3' exonuclease, C-terminal subdomain"/>
    <property type="match status" value="1"/>
</dbReference>
<feature type="domain" description="DNA-directed DNA polymerase family A palm" evidence="14">
    <location>
        <begin position="195"/>
        <end position="401"/>
    </location>
</feature>
<sequence length="437" mass="48703">MRYLERPGATQEETLKLLAAKLRPQITPELRKLYDELDLPLAPVLARMERTGILVATDQLSALSNRMEAEIGKLTDDIFGLAGKPFNLNSPKQLGEILFEDLKLPTQGKTGKTKAYSTAADVLETLALEHPIAQKILEYRQLAKLKGTYVDALPMLLSPADHRLHTTFNPAGAATGRLSSSNPNLQNIPVRTELGREIRAAFVPDPGWTMLVADYSQIELRLLAHYSGDTLLVDSFRRNEDIHTRTASEVFGVPQLMVTPEMRRNAKAVNFGIVYGQTAFGLAAQLGIGRDEADRYIRNYFDMYAGVKKWIEATIAEVRQRGYTLTLDGRRRPIPDIAAKNPNARSFAERTAVNTPLQGTAADLIKLAMIRVDAEITKRKLQTRMLLQVHDELVLECPPSELEEATRLVKSTMESVVKLKVPLLVETGHGSNWRDAK</sequence>
<dbReference type="InterPro" id="IPR036397">
    <property type="entry name" value="RNaseH_sf"/>
</dbReference>
<dbReference type="Pfam" id="PF00476">
    <property type="entry name" value="DNA_pol_A"/>
    <property type="match status" value="1"/>
</dbReference>
<dbReference type="PRINTS" id="PR00868">
    <property type="entry name" value="DNAPOLI"/>
</dbReference>
<evidence type="ECO:0000256" key="4">
    <source>
        <dbReference type="ARBA" id="ARBA00022679"/>
    </source>
</evidence>
<protein>
    <recommendedName>
        <fullName evidence="3 12">DNA polymerase I</fullName>
        <ecNumber evidence="2 12">2.7.7.7</ecNumber>
    </recommendedName>
</protein>
<evidence type="ECO:0000256" key="9">
    <source>
        <dbReference type="ARBA" id="ARBA00023125"/>
    </source>
</evidence>
<keyword evidence="16" id="KW-1185">Reference proteome</keyword>
<dbReference type="Proteomes" id="UP000593892">
    <property type="component" value="Chromosome"/>
</dbReference>
<evidence type="ECO:0000313" key="15">
    <source>
        <dbReference type="EMBL" id="QOY92006.1"/>
    </source>
</evidence>
<evidence type="ECO:0000256" key="12">
    <source>
        <dbReference type="NCBIfam" id="TIGR00593"/>
    </source>
</evidence>
<dbReference type="SMART" id="SM00482">
    <property type="entry name" value="POLAc"/>
    <property type="match status" value="1"/>
</dbReference>
<dbReference type="KEGG" id="pfer:IRI77_13895"/>
<keyword evidence="10 13" id="KW-0234">DNA repair</keyword>